<dbReference type="InterPro" id="IPR016186">
    <property type="entry name" value="C-type_lectin-like/link_sf"/>
</dbReference>
<dbReference type="GeneTree" id="ENSGT00940000172892"/>
<dbReference type="AlphaFoldDB" id="A0A8C7X1X2"/>
<reference evidence="3" key="2">
    <citation type="submission" date="2025-09" db="UniProtKB">
        <authorList>
            <consortium name="Ensembl"/>
        </authorList>
    </citation>
    <scope>IDENTIFICATION</scope>
</reference>
<reference evidence="3" key="1">
    <citation type="submission" date="2025-08" db="UniProtKB">
        <authorList>
            <consortium name="Ensembl"/>
        </authorList>
    </citation>
    <scope>IDENTIFICATION</scope>
</reference>
<protein>
    <recommendedName>
        <fullName evidence="2">C-type lectin domain-containing protein</fullName>
    </recommendedName>
</protein>
<dbReference type="SUPFAM" id="SSF56436">
    <property type="entry name" value="C-type lectin-like"/>
    <property type="match status" value="1"/>
</dbReference>
<proteinExistence type="predicted"/>
<evidence type="ECO:0000256" key="1">
    <source>
        <dbReference type="SAM" id="Coils"/>
    </source>
</evidence>
<dbReference type="Proteomes" id="UP000694383">
    <property type="component" value="Unplaced"/>
</dbReference>
<dbReference type="Gene3D" id="3.10.100.10">
    <property type="entry name" value="Mannose-Binding Protein A, subunit A"/>
    <property type="match status" value="1"/>
</dbReference>
<feature type="domain" description="C-type lectin" evidence="2">
    <location>
        <begin position="45"/>
        <end position="160"/>
    </location>
</feature>
<evidence type="ECO:0000313" key="4">
    <source>
        <dbReference type="Proteomes" id="UP000694383"/>
    </source>
</evidence>
<dbReference type="SMART" id="SM00034">
    <property type="entry name" value="CLECT"/>
    <property type="match status" value="1"/>
</dbReference>
<dbReference type="Ensembl" id="ENSOSIT00000006773.1">
    <property type="protein sequence ID" value="ENSOSIP00000006323.1"/>
    <property type="gene ID" value="ENSOSIG00000004315.1"/>
</dbReference>
<dbReference type="Pfam" id="PF00059">
    <property type="entry name" value="Lectin_C"/>
    <property type="match status" value="1"/>
</dbReference>
<sequence length="161" mass="18814">MNNSHNQLQTKLSVMMVNNSRLEDEIKQLRDENEDKKCPNGWMRFGCSCYLKSTFTTSWDKSRSDCQNKGSDLVIIHDEEEQGFITKLNPNGESWIGLEVGWSAQKEKYDWKWVDGSQLTEIFEKKEKMDLTEYNTAVYLNAEGKWKSLPKTSHKTFICEI</sequence>
<dbReference type="InterPro" id="IPR050111">
    <property type="entry name" value="C-type_lectin/snaclec_domain"/>
</dbReference>
<accession>A0A8C7X1X2</accession>
<feature type="coiled-coil region" evidence="1">
    <location>
        <begin position="5"/>
        <end position="32"/>
    </location>
</feature>
<dbReference type="PROSITE" id="PS50041">
    <property type="entry name" value="C_TYPE_LECTIN_2"/>
    <property type="match status" value="1"/>
</dbReference>
<dbReference type="PANTHER" id="PTHR22803">
    <property type="entry name" value="MANNOSE, PHOSPHOLIPASE, LECTIN RECEPTOR RELATED"/>
    <property type="match status" value="1"/>
</dbReference>
<evidence type="ECO:0000259" key="2">
    <source>
        <dbReference type="PROSITE" id="PS50041"/>
    </source>
</evidence>
<keyword evidence="1" id="KW-0175">Coiled coil</keyword>
<evidence type="ECO:0000313" key="3">
    <source>
        <dbReference type="Ensembl" id="ENSOSIP00000006323.1"/>
    </source>
</evidence>
<name>A0A8C7X1X2_9TELE</name>
<organism evidence="3 4">
    <name type="scientific">Oryzias sinensis</name>
    <name type="common">Chinese medaka</name>
    <dbReference type="NCBI Taxonomy" id="183150"/>
    <lineage>
        <taxon>Eukaryota</taxon>
        <taxon>Metazoa</taxon>
        <taxon>Chordata</taxon>
        <taxon>Craniata</taxon>
        <taxon>Vertebrata</taxon>
        <taxon>Euteleostomi</taxon>
        <taxon>Actinopterygii</taxon>
        <taxon>Neopterygii</taxon>
        <taxon>Teleostei</taxon>
        <taxon>Neoteleostei</taxon>
        <taxon>Acanthomorphata</taxon>
        <taxon>Ovalentaria</taxon>
        <taxon>Atherinomorphae</taxon>
        <taxon>Beloniformes</taxon>
        <taxon>Adrianichthyidae</taxon>
        <taxon>Oryziinae</taxon>
        <taxon>Oryzias</taxon>
    </lineage>
</organism>
<dbReference type="InterPro" id="IPR001304">
    <property type="entry name" value="C-type_lectin-like"/>
</dbReference>
<dbReference type="InterPro" id="IPR016187">
    <property type="entry name" value="CTDL_fold"/>
</dbReference>
<keyword evidence="4" id="KW-1185">Reference proteome</keyword>